<proteinExistence type="predicted"/>
<keyword evidence="2" id="KW-1185">Reference proteome</keyword>
<dbReference type="RefSeq" id="WP_306878025.1">
    <property type="nucleotide sequence ID" value="NZ_JAUSSW010000004.1"/>
</dbReference>
<gene>
    <name evidence="1" type="ORF">J2T10_002007</name>
</gene>
<organism evidence="1 2">
    <name type="scientific">Paenarthrobacter nicotinovorans</name>
    <name type="common">Arthrobacter nicotinovorans</name>
    <dbReference type="NCBI Taxonomy" id="29320"/>
    <lineage>
        <taxon>Bacteria</taxon>
        <taxon>Bacillati</taxon>
        <taxon>Actinomycetota</taxon>
        <taxon>Actinomycetes</taxon>
        <taxon>Micrococcales</taxon>
        <taxon>Micrococcaceae</taxon>
        <taxon>Paenarthrobacter</taxon>
    </lineage>
</organism>
<comment type="caution">
    <text evidence="1">The sequence shown here is derived from an EMBL/GenBank/DDBJ whole genome shotgun (WGS) entry which is preliminary data.</text>
</comment>
<sequence>MPVEFTSRGYDTTPAKPYNEDAWALAHSTAPIGGARYGVSGANDWKVSIVAGATRTVSITAGTGFGCGVTDQTSENETLQFPPSASGTRWDTVAVRRDWTPTAGESKFVIIPGGSTRAVSGARLSGPGTIDDQPIALVPIIENQTQPGEIVDIRCWASNGGVYAKDVLACQYLGQLGGMVTVGYEQYQYILGDNDSPAWVNVGGVMRGPVPLTFDTNTYRQIGTWMKNPVKDAAVSRIGRRVELQGGLANAVDINYDMRDVNKPLTEYTLATVPAEFAPKVTSDMVTPVLVNAYQCDIRVTPAGEIKISFKTGVGSQSNKVLAGQMVFMLGGLGWYV</sequence>
<evidence type="ECO:0000313" key="1">
    <source>
        <dbReference type="EMBL" id="MDQ0102361.1"/>
    </source>
</evidence>
<reference evidence="1 2" key="1">
    <citation type="submission" date="2023-07" db="EMBL/GenBank/DDBJ databases">
        <title>Sorghum-associated microbial communities from plants grown in Nebraska, USA.</title>
        <authorList>
            <person name="Schachtman D."/>
        </authorList>
    </citation>
    <scope>NUCLEOTIDE SEQUENCE [LARGE SCALE GENOMIC DNA]</scope>
    <source>
        <strain evidence="1 2">CC523</strain>
    </source>
</reference>
<accession>A0ABT9TL29</accession>
<protein>
    <submittedName>
        <fullName evidence="1">Uncharacterized protein</fullName>
    </submittedName>
</protein>
<dbReference type="Proteomes" id="UP001244563">
    <property type="component" value="Unassembled WGS sequence"/>
</dbReference>
<name>A0ABT9TL29_PAENI</name>
<evidence type="ECO:0000313" key="2">
    <source>
        <dbReference type="Proteomes" id="UP001244563"/>
    </source>
</evidence>
<dbReference type="EMBL" id="JAUSSW010000004">
    <property type="protein sequence ID" value="MDQ0102361.1"/>
    <property type="molecule type" value="Genomic_DNA"/>
</dbReference>